<evidence type="ECO:0000259" key="3">
    <source>
        <dbReference type="PROSITE" id="PS50977"/>
    </source>
</evidence>
<dbReference type="Gene3D" id="1.10.357.10">
    <property type="entry name" value="Tetracycline Repressor, domain 2"/>
    <property type="match status" value="1"/>
</dbReference>
<dbReference type="STRING" id="334253.SAMN04487943_108115"/>
<accession>A0A1I4NCG4</accession>
<dbReference type="Proteomes" id="UP000198565">
    <property type="component" value="Unassembled WGS sequence"/>
</dbReference>
<proteinExistence type="predicted"/>
<dbReference type="EMBL" id="FOTR01000008">
    <property type="protein sequence ID" value="SFM13214.1"/>
    <property type="molecule type" value="Genomic_DNA"/>
</dbReference>
<dbReference type="OrthoDB" id="5366068at2"/>
<evidence type="ECO:0000313" key="4">
    <source>
        <dbReference type="EMBL" id="SFM13214.1"/>
    </source>
</evidence>
<reference evidence="5" key="1">
    <citation type="submission" date="2016-10" db="EMBL/GenBank/DDBJ databases">
        <authorList>
            <person name="Varghese N."/>
            <person name="Submissions S."/>
        </authorList>
    </citation>
    <scope>NUCLEOTIDE SEQUENCE [LARGE SCALE GENOMIC DNA]</scope>
    <source>
        <strain evidence="5">CGMCC 1.4250</strain>
    </source>
</reference>
<dbReference type="Pfam" id="PF00440">
    <property type="entry name" value="TetR_N"/>
    <property type="match status" value="1"/>
</dbReference>
<dbReference type="AlphaFoldDB" id="A0A1I4NCG4"/>
<name>A0A1I4NCG4_9BACI</name>
<dbReference type="SUPFAM" id="SSF46689">
    <property type="entry name" value="Homeodomain-like"/>
    <property type="match status" value="1"/>
</dbReference>
<keyword evidence="1 2" id="KW-0238">DNA-binding</keyword>
<protein>
    <submittedName>
        <fullName evidence="4">Transcriptional regulator, TetR family</fullName>
    </submittedName>
</protein>
<organism evidence="4 5">
    <name type="scientific">Gracilibacillus orientalis</name>
    <dbReference type="NCBI Taxonomy" id="334253"/>
    <lineage>
        <taxon>Bacteria</taxon>
        <taxon>Bacillati</taxon>
        <taxon>Bacillota</taxon>
        <taxon>Bacilli</taxon>
        <taxon>Bacillales</taxon>
        <taxon>Bacillaceae</taxon>
        <taxon>Gracilibacillus</taxon>
    </lineage>
</organism>
<dbReference type="InterPro" id="IPR009057">
    <property type="entry name" value="Homeodomain-like_sf"/>
</dbReference>
<evidence type="ECO:0000256" key="2">
    <source>
        <dbReference type="PROSITE-ProRule" id="PRU00335"/>
    </source>
</evidence>
<gene>
    <name evidence="4" type="ORF">SAMN04487943_108115</name>
</gene>
<feature type="domain" description="HTH tetR-type" evidence="3">
    <location>
        <begin position="11"/>
        <end position="71"/>
    </location>
</feature>
<dbReference type="GO" id="GO:0003677">
    <property type="term" value="F:DNA binding"/>
    <property type="evidence" value="ECO:0007669"/>
    <property type="project" value="UniProtKB-UniRule"/>
</dbReference>
<evidence type="ECO:0000256" key="1">
    <source>
        <dbReference type="ARBA" id="ARBA00023125"/>
    </source>
</evidence>
<keyword evidence="5" id="KW-1185">Reference proteome</keyword>
<feature type="DNA-binding region" description="H-T-H motif" evidence="2">
    <location>
        <begin position="34"/>
        <end position="53"/>
    </location>
</feature>
<dbReference type="InterPro" id="IPR001647">
    <property type="entry name" value="HTH_TetR"/>
</dbReference>
<evidence type="ECO:0000313" key="5">
    <source>
        <dbReference type="Proteomes" id="UP000198565"/>
    </source>
</evidence>
<sequence>MGESRKEIQRTRMWRYFLDAATEVIEEEGIDHFTIRKIADKAGFTSSTAYNYFKDLSHLKFFAAMRFMSDYLEELPAYLEKGNNTVEKWLYSWECFCKHSFAQPKIYSVIFMDNLGSIPEELLEHYYQIYQNDLIGLPDEVKDIIMEHNFAKRSALFIEPAVEEKFMEEDDIEMISDMTLLIWKGMMNTIINKRRNYTQEEAMQMTLYYVYESVMKVIKPEKRDEIKVSYTKIDT</sequence>
<dbReference type="PROSITE" id="PS50977">
    <property type="entry name" value="HTH_TETR_2"/>
    <property type="match status" value="1"/>
</dbReference>
<dbReference type="RefSeq" id="WP_091484457.1">
    <property type="nucleotide sequence ID" value="NZ_FOTR01000008.1"/>
</dbReference>